<sequence length="337" mass="36639">MSKRLIAMIKARILEVLRDRSALAWNLLFAPLLVIGMATVFSGGAQTVAKVGVIGDLPLTAESNAFLGTPAVSFYKETEPDKAIAKVQRQRIDMLLDLRSHPSRYWINSESAKGSLLQKMLLVTEPAAQEQPVTGARIRYADWLVPGLLSLNIMFSSLFAIGHVIVRYRKSGYLKRLNGTPLRAFEFISAQLLACLILMVVVSGGIFTACNLLLHLRMEGSYLNLLLVAALGSMTMIAMSLLVAARISSEELSGGLLNLISWPMLVLSGVFFSLDGAPGFVQTLSQLFPLTHMLEAARAVMLDGAGLADIAKPLTVMALMTLLFLALGASIFRWTQD</sequence>
<evidence type="ECO:0000256" key="3">
    <source>
        <dbReference type="ARBA" id="ARBA00022692"/>
    </source>
</evidence>
<gene>
    <name evidence="8" type="ORF">CJD38_02515</name>
</gene>
<feature type="transmembrane region" description="Helical" evidence="6">
    <location>
        <begin position="256"/>
        <end position="274"/>
    </location>
</feature>
<organism evidence="8 9">
    <name type="scientific">Stenotrophobium rhamnosiphilum</name>
    <dbReference type="NCBI Taxonomy" id="2029166"/>
    <lineage>
        <taxon>Bacteria</taxon>
        <taxon>Pseudomonadati</taxon>
        <taxon>Pseudomonadota</taxon>
        <taxon>Gammaproteobacteria</taxon>
        <taxon>Nevskiales</taxon>
        <taxon>Nevskiaceae</taxon>
        <taxon>Stenotrophobium</taxon>
    </lineage>
</organism>
<dbReference type="InterPro" id="IPR000412">
    <property type="entry name" value="ABC_2_transport"/>
</dbReference>
<keyword evidence="6" id="KW-0813">Transport</keyword>
<name>A0A2T5MK94_9GAMM</name>
<dbReference type="PRINTS" id="PR00164">
    <property type="entry name" value="ABC2TRNSPORT"/>
</dbReference>
<feature type="transmembrane region" description="Helical" evidence="6">
    <location>
        <begin position="310"/>
        <end position="332"/>
    </location>
</feature>
<feature type="transmembrane region" description="Helical" evidence="6">
    <location>
        <begin position="187"/>
        <end position="216"/>
    </location>
</feature>
<dbReference type="Proteomes" id="UP000244248">
    <property type="component" value="Unassembled WGS sequence"/>
</dbReference>
<evidence type="ECO:0000256" key="4">
    <source>
        <dbReference type="ARBA" id="ARBA00022989"/>
    </source>
</evidence>
<evidence type="ECO:0000313" key="9">
    <source>
        <dbReference type="Proteomes" id="UP000244248"/>
    </source>
</evidence>
<dbReference type="InterPro" id="IPR052902">
    <property type="entry name" value="ABC-2_transporter"/>
</dbReference>
<evidence type="ECO:0000313" key="8">
    <source>
        <dbReference type="EMBL" id="PTU33007.1"/>
    </source>
</evidence>
<proteinExistence type="inferred from homology"/>
<reference evidence="8 9" key="1">
    <citation type="submission" date="2018-04" db="EMBL/GenBank/DDBJ databases">
        <title>Novel species isolated from glacier.</title>
        <authorList>
            <person name="Liu Q."/>
            <person name="Xin Y.-H."/>
        </authorList>
    </citation>
    <scope>NUCLEOTIDE SEQUENCE [LARGE SCALE GENOMIC DNA]</scope>
    <source>
        <strain evidence="8 9">GT1R17</strain>
    </source>
</reference>
<feature type="domain" description="ABC transmembrane type-2" evidence="7">
    <location>
        <begin position="110"/>
        <end position="335"/>
    </location>
</feature>
<dbReference type="PANTHER" id="PTHR43027">
    <property type="entry name" value="DOXORUBICIN RESISTANCE ABC TRANSPORTER PERMEASE PROTEIN DRRC-RELATED"/>
    <property type="match status" value="1"/>
</dbReference>
<keyword evidence="3 6" id="KW-0812">Transmembrane</keyword>
<feature type="transmembrane region" description="Helical" evidence="6">
    <location>
        <begin position="21"/>
        <end position="41"/>
    </location>
</feature>
<dbReference type="PANTHER" id="PTHR43027:SF2">
    <property type="entry name" value="TRANSPORT PERMEASE PROTEIN"/>
    <property type="match status" value="1"/>
</dbReference>
<keyword evidence="9" id="KW-1185">Reference proteome</keyword>
<comment type="caution">
    <text evidence="8">The sequence shown here is derived from an EMBL/GenBank/DDBJ whole genome shotgun (WGS) entry which is preliminary data.</text>
</comment>
<evidence type="ECO:0000256" key="6">
    <source>
        <dbReference type="RuleBase" id="RU361157"/>
    </source>
</evidence>
<dbReference type="OrthoDB" id="8988363at2"/>
<dbReference type="RefSeq" id="WP_107938714.1">
    <property type="nucleotide sequence ID" value="NZ_QANS01000001.1"/>
</dbReference>
<keyword evidence="4 6" id="KW-1133">Transmembrane helix</keyword>
<dbReference type="InterPro" id="IPR047817">
    <property type="entry name" value="ABC2_TM_bact-type"/>
</dbReference>
<comment type="similarity">
    <text evidence="2 6">Belongs to the ABC-2 integral membrane protein family.</text>
</comment>
<feature type="transmembrane region" description="Helical" evidence="6">
    <location>
        <begin position="143"/>
        <end position="166"/>
    </location>
</feature>
<dbReference type="GO" id="GO:0140359">
    <property type="term" value="F:ABC-type transporter activity"/>
    <property type="evidence" value="ECO:0007669"/>
    <property type="project" value="InterPro"/>
</dbReference>
<evidence type="ECO:0000256" key="2">
    <source>
        <dbReference type="ARBA" id="ARBA00007783"/>
    </source>
</evidence>
<evidence type="ECO:0000259" key="7">
    <source>
        <dbReference type="PROSITE" id="PS51012"/>
    </source>
</evidence>
<keyword evidence="5 6" id="KW-0472">Membrane</keyword>
<dbReference type="InterPro" id="IPR013525">
    <property type="entry name" value="ABC2_TM"/>
</dbReference>
<accession>A0A2T5MK94</accession>
<feature type="transmembrane region" description="Helical" evidence="6">
    <location>
        <begin position="222"/>
        <end position="244"/>
    </location>
</feature>
<dbReference type="Pfam" id="PF01061">
    <property type="entry name" value="ABC2_membrane"/>
    <property type="match status" value="1"/>
</dbReference>
<comment type="subcellular location">
    <subcellularLocation>
        <location evidence="6">Cell inner membrane</location>
        <topology evidence="6">Multi-pass membrane protein</topology>
    </subcellularLocation>
    <subcellularLocation>
        <location evidence="1">Membrane</location>
        <topology evidence="1">Multi-pass membrane protein</topology>
    </subcellularLocation>
</comment>
<evidence type="ECO:0000256" key="1">
    <source>
        <dbReference type="ARBA" id="ARBA00004141"/>
    </source>
</evidence>
<dbReference type="EMBL" id="QANS01000001">
    <property type="protein sequence ID" value="PTU33007.1"/>
    <property type="molecule type" value="Genomic_DNA"/>
</dbReference>
<evidence type="ECO:0000256" key="5">
    <source>
        <dbReference type="ARBA" id="ARBA00023136"/>
    </source>
</evidence>
<dbReference type="AlphaFoldDB" id="A0A2T5MK94"/>
<protein>
    <recommendedName>
        <fullName evidence="6">Transport permease protein</fullName>
    </recommendedName>
</protein>
<dbReference type="GO" id="GO:0043190">
    <property type="term" value="C:ATP-binding cassette (ABC) transporter complex"/>
    <property type="evidence" value="ECO:0007669"/>
    <property type="project" value="InterPro"/>
</dbReference>
<keyword evidence="6" id="KW-1003">Cell membrane</keyword>
<dbReference type="PROSITE" id="PS51012">
    <property type="entry name" value="ABC_TM2"/>
    <property type="match status" value="1"/>
</dbReference>